<sequence>MKADLHVHSRFSMRPSEWILKKLNCPESFTKPMDLYRIAKERGMDLVTITDHNCIDGCLELAHRKDFFISEEVTTYFPDDQCKLHVVVYNIDEEQHRDIAAVRRNVFDLVRYLNEHNIFHSLAHPLYSVNGKLKIEHFEKCLLLFRYFEINGARLEEQNQVLSHVLRGLTPDLMNELADKHNLQPSHDFPWEKGLTGGSDDHSGLTIALRYTSVARASSVSDFFQGLASLKGSVQGEGSTPQTLAHNVYSIAYQYYSQKLNLGKYAGNDILLAFLDRFLYAGEKRSDSGILTKIHSLWGAKKKQNGHNNGNDVVLNLLRQEARQLIENDHEISQILTNNTTMQKQPHLTKEWFRFVNTVSNRLLFHFVDHIAESLAGAHFINLFQSIGAAGSLYAISAPYFLAYSIFSNERHFSKAVQKHFLAGPDHDIKVGHFTDTFYEINGVSRTLRQQIDAARFSRKNYVVITCDAREFQPRYGIQNFTPIGEYELSLYPEQKLCYPPFLEILDFCYEERFTHIHAATPGPLGLAALAVSSILKIPIVATYHTDLPQYAKYLTEDASMSDLVWKYIIWFYQHVDMVLVPSQATARELVQKGISEHKINIFPRGVDINLFHPSQAQTTFSGVLREDCFRLLYVGRVSKEKDLDVLVEAFKSLSDQFDDMQLIVVGDGPFRNQMEEELQGCNCCFTGYLNGQELASMYASCHAFVFPSTTDTFGNVVLEAQASGLPVIVTNKGGPYENVIPDETGLVIEGRNAKALESAIKLLYLHRDKLETMGQNARTYMEGRDFQSAFDKAWGLYSLVNRENSHSRAQHTSSVNFDAHFFKSSYAMPLW</sequence>
<dbReference type="PANTHER" id="PTHR45947:SF3">
    <property type="entry name" value="SULFOQUINOVOSYL TRANSFERASE SQD2"/>
    <property type="match status" value="1"/>
</dbReference>
<dbReference type="CDD" id="cd03814">
    <property type="entry name" value="GT4-like"/>
    <property type="match status" value="1"/>
</dbReference>
<dbReference type="SUPFAM" id="SSF53756">
    <property type="entry name" value="UDP-Glycosyltransferase/glycogen phosphorylase"/>
    <property type="match status" value="1"/>
</dbReference>
<dbReference type="InterPro" id="IPR050194">
    <property type="entry name" value="Glycosyltransferase_grp1"/>
</dbReference>
<dbReference type="InterPro" id="IPR028098">
    <property type="entry name" value="Glyco_trans_4-like_N"/>
</dbReference>
<feature type="domain" description="Polymerase/histidinol phosphatase N-terminal" evidence="1">
    <location>
        <begin position="3"/>
        <end position="77"/>
    </location>
</feature>
<dbReference type="GO" id="GO:0016757">
    <property type="term" value="F:glycosyltransferase activity"/>
    <property type="evidence" value="ECO:0007669"/>
    <property type="project" value="InterPro"/>
</dbReference>
<evidence type="ECO:0000259" key="1">
    <source>
        <dbReference type="SMART" id="SM00481"/>
    </source>
</evidence>
<dbReference type="Gene3D" id="3.40.50.2000">
    <property type="entry name" value="Glycogen Phosphorylase B"/>
    <property type="match status" value="2"/>
</dbReference>
<dbReference type="PANTHER" id="PTHR45947">
    <property type="entry name" value="SULFOQUINOVOSYL TRANSFERASE SQD2"/>
    <property type="match status" value="1"/>
</dbReference>
<gene>
    <name evidence="2" type="ORF">ENV54_08135</name>
</gene>
<dbReference type="Pfam" id="PF00534">
    <property type="entry name" value="Glycos_transf_1"/>
    <property type="match status" value="1"/>
</dbReference>
<dbReference type="AlphaFoldDB" id="A0A7C4EU71"/>
<proteinExistence type="predicted"/>
<dbReference type="InterPro" id="IPR001296">
    <property type="entry name" value="Glyco_trans_1"/>
</dbReference>
<dbReference type="SUPFAM" id="SSF89550">
    <property type="entry name" value="PHP domain-like"/>
    <property type="match status" value="1"/>
</dbReference>
<comment type="caution">
    <text evidence="2">The sequence shown here is derived from an EMBL/GenBank/DDBJ whole genome shotgun (WGS) entry which is preliminary data.</text>
</comment>
<dbReference type="CDD" id="cd07432">
    <property type="entry name" value="PHP_HisPPase"/>
    <property type="match status" value="1"/>
</dbReference>
<evidence type="ECO:0000313" key="2">
    <source>
        <dbReference type="EMBL" id="HGH61250.1"/>
    </source>
</evidence>
<dbReference type="SMART" id="SM00481">
    <property type="entry name" value="POLIIIAc"/>
    <property type="match status" value="1"/>
</dbReference>
<dbReference type="Pfam" id="PF13439">
    <property type="entry name" value="Glyco_transf_4"/>
    <property type="match status" value="1"/>
</dbReference>
<keyword evidence="2" id="KW-0808">Transferase</keyword>
<reference evidence="2" key="1">
    <citation type="journal article" date="2020" name="mSystems">
        <title>Genome- and Community-Level Interaction Insights into Carbon Utilization and Element Cycling Functions of Hydrothermarchaeota in Hydrothermal Sediment.</title>
        <authorList>
            <person name="Zhou Z."/>
            <person name="Liu Y."/>
            <person name="Xu W."/>
            <person name="Pan J."/>
            <person name="Luo Z.H."/>
            <person name="Li M."/>
        </authorList>
    </citation>
    <scope>NUCLEOTIDE SEQUENCE [LARGE SCALE GENOMIC DNA]</scope>
    <source>
        <strain evidence="2">SpSt-769</strain>
    </source>
</reference>
<dbReference type="InterPro" id="IPR003141">
    <property type="entry name" value="Pol/His_phosphatase_N"/>
</dbReference>
<accession>A0A7C4EU71</accession>
<name>A0A7C4EU71_9BACT</name>
<protein>
    <submittedName>
        <fullName evidence="2">Glycosyltransferase</fullName>
    </submittedName>
</protein>
<dbReference type="InterPro" id="IPR016195">
    <property type="entry name" value="Pol/histidinol_Pase-like"/>
</dbReference>
<organism evidence="2">
    <name type="scientific">Desulfomonile tiedjei</name>
    <dbReference type="NCBI Taxonomy" id="2358"/>
    <lineage>
        <taxon>Bacteria</taxon>
        <taxon>Pseudomonadati</taxon>
        <taxon>Thermodesulfobacteriota</taxon>
        <taxon>Desulfomonilia</taxon>
        <taxon>Desulfomonilales</taxon>
        <taxon>Desulfomonilaceae</taxon>
        <taxon>Desulfomonile</taxon>
    </lineage>
</organism>
<dbReference type="EMBL" id="DTGT01000253">
    <property type="protein sequence ID" value="HGH61250.1"/>
    <property type="molecule type" value="Genomic_DNA"/>
</dbReference>
<dbReference type="Gene3D" id="3.20.20.140">
    <property type="entry name" value="Metal-dependent hydrolases"/>
    <property type="match status" value="1"/>
</dbReference>